<dbReference type="CDD" id="cd16992">
    <property type="entry name" value="ENTH_Ent3"/>
    <property type="match status" value="1"/>
</dbReference>
<dbReference type="GO" id="GO:0005768">
    <property type="term" value="C:endosome"/>
    <property type="evidence" value="ECO:0007669"/>
    <property type="project" value="TreeGrafter"/>
</dbReference>
<feature type="compositionally biased region" description="Gly residues" evidence="1">
    <location>
        <begin position="207"/>
        <end position="225"/>
    </location>
</feature>
<feature type="domain" description="ENTH" evidence="2">
    <location>
        <begin position="25"/>
        <end position="158"/>
    </location>
</feature>
<dbReference type="AlphaFoldDB" id="U4LGR7"/>
<feature type="compositionally biased region" description="Low complexity" evidence="1">
    <location>
        <begin position="181"/>
        <end position="206"/>
    </location>
</feature>
<dbReference type="PANTHER" id="PTHR12276">
    <property type="entry name" value="EPSIN/ENT-RELATED"/>
    <property type="match status" value="1"/>
</dbReference>
<dbReference type="SMART" id="SM00273">
    <property type="entry name" value="ENTH"/>
    <property type="match status" value="1"/>
</dbReference>
<feature type="compositionally biased region" description="Low complexity" evidence="1">
    <location>
        <begin position="468"/>
        <end position="485"/>
    </location>
</feature>
<feature type="compositionally biased region" description="Low complexity" evidence="1">
    <location>
        <begin position="259"/>
        <end position="279"/>
    </location>
</feature>
<dbReference type="Proteomes" id="UP000018144">
    <property type="component" value="Unassembled WGS sequence"/>
</dbReference>
<dbReference type="PANTHER" id="PTHR12276:SF45">
    <property type="entry name" value="CLATHRIN INTERACTOR 1"/>
    <property type="match status" value="1"/>
</dbReference>
<dbReference type="InterPro" id="IPR008942">
    <property type="entry name" value="ENTH_VHS"/>
</dbReference>
<feature type="compositionally biased region" description="Gly residues" evidence="1">
    <location>
        <begin position="171"/>
        <end position="180"/>
    </location>
</feature>
<dbReference type="GO" id="GO:0005886">
    <property type="term" value="C:plasma membrane"/>
    <property type="evidence" value="ECO:0007669"/>
    <property type="project" value="TreeGrafter"/>
</dbReference>
<organism evidence="3 4">
    <name type="scientific">Pyronema omphalodes (strain CBS 100304)</name>
    <name type="common">Pyronema confluens</name>
    <dbReference type="NCBI Taxonomy" id="1076935"/>
    <lineage>
        <taxon>Eukaryota</taxon>
        <taxon>Fungi</taxon>
        <taxon>Dikarya</taxon>
        <taxon>Ascomycota</taxon>
        <taxon>Pezizomycotina</taxon>
        <taxon>Pezizomycetes</taxon>
        <taxon>Pezizales</taxon>
        <taxon>Pyronemataceae</taxon>
        <taxon>Pyronema</taxon>
    </lineage>
</organism>
<dbReference type="PROSITE" id="PS50942">
    <property type="entry name" value="ENTH"/>
    <property type="match status" value="1"/>
</dbReference>
<feature type="compositionally biased region" description="Low complexity" evidence="1">
    <location>
        <begin position="523"/>
        <end position="544"/>
    </location>
</feature>
<dbReference type="InterPro" id="IPR013809">
    <property type="entry name" value="ENTH"/>
</dbReference>
<dbReference type="SUPFAM" id="SSF48464">
    <property type="entry name" value="ENTH/VHS domain"/>
    <property type="match status" value="1"/>
</dbReference>
<keyword evidence="4" id="KW-1185">Reference proteome</keyword>
<feature type="compositionally biased region" description="Polar residues" evidence="1">
    <location>
        <begin position="358"/>
        <end position="380"/>
    </location>
</feature>
<dbReference type="GO" id="GO:0030276">
    <property type="term" value="F:clathrin binding"/>
    <property type="evidence" value="ECO:0007669"/>
    <property type="project" value="TreeGrafter"/>
</dbReference>
<dbReference type="GO" id="GO:0005543">
    <property type="term" value="F:phospholipid binding"/>
    <property type="evidence" value="ECO:0007669"/>
    <property type="project" value="TreeGrafter"/>
</dbReference>
<dbReference type="FunFam" id="1.25.40.90:FF:000006">
    <property type="entry name" value="Clathrin interactor 1"/>
    <property type="match status" value="1"/>
</dbReference>
<gene>
    <name evidence="3" type="ORF">PCON_09936</name>
</gene>
<feature type="compositionally biased region" description="Polar residues" evidence="1">
    <location>
        <begin position="445"/>
        <end position="467"/>
    </location>
</feature>
<dbReference type="GO" id="GO:0006897">
    <property type="term" value="P:endocytosis"/>
    <property type="evidence" value="ECO:0007669"/>
    <property type="project" value="TreeGrafter"/>
</dbReference>
<evidence type="ECO:0000313" key="3">
    <source>
        <dbReference type="EMBL" id="CCX31108.1"/>
    </source>
</evidence>
<dbReference type="Gene3D" id="1.25.40.90">
    <property type="match status" value="1"/>
</dbReference>
<name>U4LGR7_PYROM</name>
<dbReference type="GO" id="GO:0006895">
    <property type="term" value="P:Golgi to endosome transport"/>
    <property type="evidence" value="ECO:0007669"/>
    <property type="project" value="TreeGrafter"/>
</dbReference>
<protein>
    <submittedName>
        <fullName evidence="3">Similar to ENTH domain-containing protein C794.11c acc. no. P78813</fullName>
    </submittedName>
</protein>
<dbReference type="OrthoDB" id="4033880at2759"/>
<feature type="compositionally biased region" description="Gly residues" evidence="1">
    <location>
        <begin position="545"/>
        <end position="555"/>
    </location>
</feature>
<dbReference type="eggNOG" id="KOG2056">
    <property type="taxonomic scope" value="Eukaryota"/>
</dbReference>
<dbReference type="OMA" id="WRQIYKG"/>
<feature type="compositionally biased region" description="Low complexity" evidence="1">
    <location>
        <begin position="338"/>
        <end position="352"/>
    </location>
</feature>
<feature type="region of interest" description="Disordered" evidence="1">
    <location>
        <begin position="442"/>
        <end position="555"/>
    </location>
</feature>
<evidence type="ECO:0000259" key="2">
    <source>
        <dbReference type="PROSITE" id="PS50942"/>
    </source>
</evidence>
<dbReference type="Pfam" id="PF01417">
    <property type="entry name" value="ENTH"/>
    <property type="match status" value="1"/>
</dbReference>
<dbReference type="EMBL" id="HF935534">
    <property type="protein sequence ID" value="CCX31108.1"/>
    <property type="molecule type" value="Genomic_DNA"/>
</dbReference>
<reference evidence="3 4" key="1">
    <citation type="journal article" date="2013" name="PLoS Genet.">
        <title>The genome and development-dependent transcriptomes of Pyronema confluens: a window into fungal evolution.</title>
        <authorList>
            <person name="Traeger S."/>
            <person name="Altegoer F."/>
            <person name="Freitag M."/>
            <person name="Gabaldon T."/>
            <person name="Kempken F."/>
            <person name="Kumar A."/>
            <person name="Marcet-Houben M."/>
            <person name="Poggeler S."/>
            <person name="Stajich J.E."/>
            <person name="Nowrousian M."/>
        </authorList>
    </citation>
    <scope>NUCLEOTIDE SEQUENCE [LARGE SCALE GENOMIC DNA]</scope>
    <source>
        <strain evidence="4">CBS 100304</strain>
        <tissue evidence="3">Vegetative mycelium</tissue>
    </source>
</reference>
<feature type="region of interest" description="Disordered" evidence="1">
    <location>
        <begin position="158"/>
        <end position="380"/>
    </location>
</feature>
<dbReference type="GO" id="GO:0005829">
    <property type="term" value="C:cytosol"/>
    <property type="evidence" value="ECO:0007669"/>
    <property type="project" value="GOC"/>
</dbReference>
<sequence>MDAIREAISNVSLYEVKAAVRKAQNVVMNYTEMEAKVREATNNEPWGASSTLMNEIASGTYNYQLLNEIMPMIYRRFTDKTAEEWRQIYKSLQLLEFLIKNGAEQVIDDARSHLSTIKMLRQFYYIDEKGKDQGVNVRNRAKELAELLSDVDRIRQERKKARQTKSKYTGVEGGSSGSGGFSSTTMGGMSGSSRFRGFGSESSDFGGYPGQGVYGDGGGFGGRGPSGFQDDGYSSHSRSASRNNAKFDEYDEYDDGGASSRRTTTNTHRSTASASSASKPTPPKKTVEPEIDLLGGDDGAPSKPATNKSLPAPAQDDDDDFDDFQTAPPAKPQHRQQASVSSMSNMAALSSMTPPPLTSTASGLSLQQPKPVSTNQQSDMNSLVGLTSPAVSAFASPAMTPATTGSGAPNYSAFSAMGTGNNMSAMAGMNMGMGAGMSAMKPTGTGYQPQQPNYFTSIPVSQPNSSVSPTANSTTPKSAAPAAKKAGNDAFGNIWNQASAGVKKTPTPTGKTPSLQSMAQEKASAGLWGAPAAASAPPAQAGQQKYGGGLDDLLG</sequence>
<dbReference type="STRING" id="1076935.U4LGR7"/>
<evidence type="ECO:0000313" key="4">
    <source>
        <dbReference type="Proteomes" id="UP000018144"/>
    </source>
</evidence>
<accession>U4LGR7</accession>
<dbReference type="GO" id="GO:0030125">
    <property type="term" value="C:clathrin vesicle coat"/>
    <property type="evidence" value="ECO:0007669"/>
    <property type="project" value="TreeGrafter"/>
</dbReference>
<proteinExistence type="predicted"/>
<feature type="compositionally biased region" description="Low complexity" evidence="1">
    <location>
        <begin position="226"/>
        <end position="244"/>
    </location>
</feature>
<feature type="compositionally biased region" description="Low complexity" evidence="1">
    <location>
        <begin position="503"/>
        <end position="513"/>
    </location>
</feature>
<evidence type="ECO:0000256" key="1">
    <source>
        <dbReference type="SAM" id="MobiDB-lite"/>
    </source>
</evidence>